<evidence type="ECO:0000313" key="2">
    <source>
        <dbReference type="Proteomes" id="UP000242818"/>
    </source>
</evidence>
<proteinExistence type="predicted"/>
<reference evidence="1 2" key="1">
    <citation type="submission" date="2016-08" db="EMBL/GenBank/DDBJ databases">
        <authorList>
            <person name="Seilhamer J.J."/>
        </authorList>
    </citation>
    <scope>NUCLEOTIDE SEQUENCE [LARGE SCALE GENOMIC DNA]</scope>
    <source>
        <strain evidence="1 2">A37T2</strain>
    </source>
</reference>
<name>A0A1C4D173_9BACT</name>
<organism evidence="1 2">
    <name type="scientific">Chitinophaga costaii</name>
    <dbReference type="NCBI Taxonomy" id="1335309"/>
    <lineage>
        <taxon>Bacteria</taxon>
        <taxon>Pseudomonadati</taxon>
        <taxon>Bacteroidota</taxon>
        <taxon>Chitinophagia</taxon>
        <taxon>Chitinophagales</taxon>
        <taxon>Chitinophagaceae</taxon>
        <taxon>Chitinophaga</taxon>
    </lineage>
</organism>
<evidence type="ECO:0000313" key="1">
    <source>
        <dbReference type="EMBL" id="SCC25069.1"/>
    </source>
</evidence>
<dbReference type="Proteomes" id="UP000242818">
    <property type="component" value="Unassembled WGS sequence"/>
</dbReference>
<accession>A0A1C4D173</accession>
<keyword evidence="2" id="KW-1185">Reference proteome</keyword>
<protein>
    <submittedName>
        <fullName evidence="1">Uncharacterized protein</fullName>
    </submittedName>
</protein>
<sequence length="32" mass="4010">MKRIIEKTIASIKKYRYYNKRLPPYEEDSLFD</sequence>
<dbReference type="AlphaFoldDB" id="A0A1C4D173"/>
<dbReference type="EMBL" id="FMAR01000005">
    <property type="protein sequence ID" value="SCC25069.1"/>
    <property type="molecule type" value="Genomic_DNA"/>
</dbReference>
<gene>
    <name evidence="1" type="ORF">GA0116948_10515</name>
</gene>